<name>A0ACC3TDB4_9ASCO</name>
<reference evidence="2" key="1">
    <citation type="journal article" date="2024" name="Front. Bioeng. Biotechnol.">
        <title>Genome-scale model development and genomic sequencing of the oleaginous clade Lipomyces.</title>
        <authorList>
            <person name="Czajka J.J."/>
            <person name="Han Y."/>
            <person name="Kim J."/>
            <person name="Mondo S.J."/>
            <person name="Hofstad B.A."/>
            <person name="Robles A."/>
            <person name="Haridas S."/>
            <person name="Riley R."/>
            <person name="LaButti K."/>
            <person name="Pangilinan J."/>
            <person name="Andreopoulos W."/>
            <person name="Lipzen A."/>
            <person name="Yan J."/>
            <person name="Wang M."/>
            <person name="Ng V."/>
            <person name="Grigoriev I.V."/>
            <person name="Spatafora J.W."/>
            <person name="Magnuson J.K."/>
            <person name="Baker S.E."/>
            <person name="Pomraning K.R."/>
        </authorList>
    </citation>
    <scope>NUCLEOTIDE SEQUENCE [LARGE SCALE GENOMIC DNA]</scope>
    <source>
        <strain evidence="2">CBS 10300</strain>
    </source>
</reference>
<evidence type="ECO:0000313" key="2">
    <source>
        <dbReference type="Proteomes" id="UP001489719"/>
    </source>
</evidence>
<organism evidence="1 2">
    <name type="scientific">Lipomyces orientalis</name>
    <dbReference type="NCBI Taxonomy" id="1233043"/>
    <lineage>
        <taxon>Eukaryota</taxon>
        <taxon>Fungi</taxon>
        <taxon>Dikarya</taxon>
        <taxon>Ascomycota</taxon>
        <taxon>Saccharomycotina</taxon>
        <taxon>Lipomycetes</taxon>
        <taxon>Lipomycetales</taxon>
        <taxon>Lipomycetaceae</taxon>
        <taxon>Lipomyces</taxon>
    </lineage>
</organism>
<keyword evidence="1" id="KW-0378">Hydrolase</keyword>
<sequence length="282" mass="30823">MNDVVTSKDGTTISYLKIGEGPGLVILHGVMESARSHFELAEALSPTFTVYLPDRRGRGLSGAYGHDYSMQKEVEDLDALLTKTASRFVLGVSFGGLIALQASWNLKAIHKAVIFEPPLLIENSISTDWVDRYDKEMAEGKIAAALVTGMLGAQMGPPIFQRMPRRLLNQMTKLGMALERSSDGSDGPLPMKVLAPTLHYDSQVVIEMDGKLETFKAIEIEVLLLGGSKSPSYLKTAVDELEKVIPHVIRVEFDGLNHGATGNKNRRGQPDRVAEAVRSFLT</sequence>
<evidence type="ECO:0000313" key="1">
    <source>
        <dbReference type="EMBL" id="KAK9318862.1"/>
    </source>
</evidence>
<gene>
    <name evidence="1" type="ORF">V1517DRAFT_334386</name>
</gene>
<dbReference type="EMBL" id="MU970282">
    <property type="protein sequence ID" value="KAK9318862.1"/>
    <property type="molecule type" value="Genomic_DNA"/>
</dbReference>
<dbReference type="Proteomes" id="UP001489719">
    <property type="component" value="Unassembled WGS sequence"/>
</dbReference>
<comment type="caution">
    <text evidence="1">The sequence shown here is derived from an EMBL/GenBank/DDBJ whole genome shotgun (WGS) entry which is preliminary data.</text>
</comment>
<keyword evidence="2" id="KW-1185">Reference proteome</keyword>
<accession>A0ACC3TDB4</accession>
<proteinExistence type="predicted"/>
<protein>
    <submittedName>
        <fullName evidence="1">Alpha/Beta hydrolase protein</fullName>
    </submittedName>
</protein>